<name>A0A3P6BS87_BRAOL</name>
<gene>
    <name evidence="1" type="ORF">BOLC3T20911H</name>
</gene>
<proteinExistence type="predicted"/>
<organism evidence="1">
    <name type="scientific">Brassica oleracea</name>
    <name type="common">Wild cabbage</name>
    <dbReference type="NCBI Taxonomy" id="3712"/>
    <lineage>
        <taxon>Eukaryota</taxon>
        <taxon>Viridiplantae</taxon>
        <taxon>Streptophyta</taxon>
        <taxon>Embryophyta</taxon>
        <taxon>Tracheophyta</taxon>
        <taxon>Spermatophyta</taxon>
        <taxon>Magnoliopsida</taxon>
        <taxon>eudicotyledons</taxon>
        <taxon>Gunneridae</taxon>
        <taxon>Pentapetalae</taxon>
        <taxon>rosids</taxon>
        <taxon>malvids</taxon>
        <taxon>Brassicales</taxon>
        <taxon>Brassicaceae</taxon>
        <taxon>Brassiceae</taxon>
        <taxon>Brassica</taxon>
    </lineage>
</organism>
<reference evidence="1" key="1">
    <citation type="submission" date="2018-11" db="EMBL/GenBank/DDBJ databases">
        <authorList>
            <consortium name="Genoscope - CEA"/>
            <person name="William W."/>
        </authorList>
    </citation>
    <scope>NUCLEOTIDE SEQUENCE</scope>
</reference>
<sequence>MFFTMPDLRKIMPDLRKIMPDLRRIMPDLRKIMPDLRKIMSDLTWIMRFHKMIETSLFWLDWLSDLTWIMRFHKMIETSLFWLDWLVPHVPTTVLMISLPCSIRSWTFPLEVSLRQGSKLSEDFGLCWNA</sequence>
<accession>A0A3P6BS87</accession>
<protein>
    <submittedName>
        <fullName evidence="1">Uncharacterized protein</fullName>
    </submittedName>
</protein>
<evidence type="ECO:0000313" key="1">
    <source>
        <dbReference type="EMBL" id="VDD00181.1"/>
    </source>
</evidence>
<dbReference type="EMBL" id="LR031872">
    <property type="protein sequence ID" value="VDD00181.1"/>
    <property type="molecule type" value="Genomic_DNA"/>
</dbReference>
<dbReference type="AlphaFoldDB" id="A0A3P6BS87"/>